<evidence type="ECO:0000313" key="3">
    <source>
        <dbReference type="Proteomes" id="UP000318834"/>
    </source>
</evidence>
<dbReference type="AlphaFoldDB" id="A0A537IP90"/>
<comment type="caution">
    <text evidence="2">The sequence shown here is derived from an EMBL/GenBank/DDBJ whole genome shotgun (WGS) entry which is preliminary data.</text>
</comment>
<dbReference type="Pfam" id="PF13579">
    <property type="entry name" value="Glyco_trans_4_4"/>
    <property type="match status" value="1"/>
</dbReference>
<gene>
    <name evidence="2" type="ORF">E6H05_10180</name>
</gene>
<dbReference type="Pfam" id="PF13692">
    <property type="entry name" value="Glyco_trans_1_4"/>
    <property type="match status" value="1"/>
</dbReference>
<feature type="domain" description="Glycosyltransferase subfamily 4-like N-terminal" evidence="1">
    <location>
        <begin position="186"/>
        <end position="317"/>
    </location>
</feature>
<organism evidence="2 3">
    <name type="scientific">Candidatus Segetimicrobium genomatis</name>
    <dbReference type="NCBI Taxonomy" id="2569760"/>
    <lineage>
        <taxon>Bacteria</taxon>
        <taxon>Bacillati</taxon>
        <taxon>Candidatus Sysuimicrobiota</taxon>
        <taxon>Candidatus Sysuimicrobiia</taxon>
        <taxon>Candidatus Sysuimicrobiales</taxon>
        <taxon>Candidatus Segetimicrobiaceae</taxon>
        <taxon>Candidatus Segetimicrobium</taxon>
    </lineage>
</organism>
<dbReference type="InterPro" id="IPR028098">
    <property type="entry name" value="Glyco_trans_4-like_N"/>
</dbReference>
<dbReference type="PANTHER" id="PTHR45947">
    <property type="entry name" value="SULFOQUINOVOSYL TRANSFERASE SQD2"/>
    <property type="match status" value="1"/>
</dbReference>
<dbReference type="CDD" id="cd03794">
    <property type="entry name" value="GT4_WbuB-like"/>
    <property type="match status" value="1"/>
</dbReference>
<dbReference type="EMBL" id="VBAP01000075">
    <property type="protein sequence ID" value="TMI73144.1"/>
    <property type="molecule type" value="Genomic_DNA"/>
</dbReference>
<dbReference type="InterPro" id="IPR050194">
    <property type="entry name" value="Glycosyltransferase_grp1"/>
</dbReference>
<sequence>MTPTRITIVRSRLLLPAAAPGELVVTDDDVRAWMRNGRIARHLLRYRSGRLLTERLETSGRPMLMWVLRLMTRGACFVEDLDGRTRPVTIPLLCRWSVRLAREALQTDHLLGRVEREVAAIASVDRAGSRPTLDRSASPLFLRTDLSFGVRAGGSVGHIAGVVNELGEVLGSPIVLTTADVPTLRSDIEVHHVSAPEAFWNFQELPTFVLNEVFHTEAFRVLNGRRVSLVYQRYSLNNYAGLRIARRLGVPFVLEYNGSEIWMGRHWGRPLKYEALASRIELLNVNAADLVVVVSRTMRDELVGRGASSDRILVNPNAADPDRYNPKVDGAAVTAHYGLAGKTVIGFIATFQPWHGAEVLAEAFVHLLRQRRAYRDSVRLLMIGAGPRLASAKHIVAGAGLSDLVEFTGLVPQEQGPQYLAACDIVAAPHVPNPDGSPFFGSPTKLFEYMAMGKPIIASNLDQIGEVLRHGETAWMVPPADAHALATGLMRLVEDPTLRQALGEAARRDMVAHHTWRAHVRRTVDALESRLCARVA</sequence>
<dbReference type="Proteomes" id="UP000318834">
    <property type="component" value="Unassembled WGS sequence"/>
</dbReference>
<name>A0A537IP90_9BACT</name>
<keyword evidence="2" id="KW-0808">Transferase</keyword>
<protein>
    <submittedName>
        <fullName evidence="2">Glycosyltransferase family 4 protein</fullName>
    </submittedName>
</protein>
<dbReference type="PANTHER" id="PTHR45947:SF3">
    <property type="entry name" value="SULFOQUINOVOSYL TRANSFERASE SQD2"/>
    <property type="match status" value="1"/>
</dbReference>
<dbReference type="Gene3D" id="3.40.50.2000">
    <property type="entry name" value="Glycogen Phosphorylase B"/>
    <property type="match status" value="2"/>
</dbReference>
<evidence type="ECO:0000313" key="2">
    <source>
        <dbReference type="EMBL" id="TMI73144.1"/>
    </source>
</evidence>
<dbReference type="GO" id="GO:0016757">
    <property type="term" value="F:glycosyltransferase activity"/>
    <property type="evidence" value="ECO:0007669"/>
    <property type="project" value="TreeGrafter"/>
</dbReference>
<dbReference type="SUPFAM" id="SSF53756">
    <property type="entry name" value="UDP-Glycosyltransferase/glycogen phosphorylase"/>
    <property type="match status" value="1"/>
</dbReference>
<accession>A0A537IP90</accession>
<proteinExistence type="predicted"/>
<reference evidence="2 3" key="1">
    <citation type="journal article" date="2019" name="Nat. Microbiol.">
        <title>Mediterranean grassland soil C-N compound turnover is dependent on rainfall and depth, and is mediated by genomically divergent microorganisms.</title>
        <authorList>
            <person name="Diamond S."/>
            <person name="Andeer P.F."/>
            <person name="Li Z."/>
            <person name="Crits-Christoph A."/>
            <person name="Burstein D."/>
            <person name="Anantharaman K."/>
            <person name="Lane K.R."/>
            <person name="Thomas B.C."/>
            <person name="Pan C."/>
            <person name="Northen T.R."/>
            <person name="Banfield J.F."/>
        </authorList>
    </citation>
    <scope>NUCLEOTIDE SEQUENCE [LARGE SCALE GENOMIC DNA]</scope>
    <source>
        <strain evidence="2">NP_8</strain>
    </source>
</reference>
<evidence type="ECO:0000259" key="1">
    <source>
        <dbReference type="Pfam" id="PF13579"/>
    </source>
</evidence>